<reference evidence="5" key="1">
    <citation type="submission" date="2016-10" db="EMBL/GenBank/DDBJ databases">
        <authorList>
            <person name="Varghese N."/>
            <person name="Submissions S."/>
        </authorList>
    </citation>
    <scope>NUCLEOTIDE SEQUENCE [LARGE SCALE GENOMIC DNA]</scope>
    <source>
        <strain evidence="5">CGMCC 1.8946</strain>
    </source>
</reference>
<keyword evidence="3" id="KW-1133">Transmembrane helix</keyword>
<dbReference type="AlphaFoldDB" id="A0A1G4T506"/>
<dbReference type="PANTHER" id="PTHR42751:SF4">
    <property type="entry name" value="K(+)_H(+) ANTIPORTER SUBUNIT KHTU"/>
    <property type="match status" value="1"/>
</dbReference>
<feature type="transmembrane region" description="Helical" evidence="3">
    <location>
        <begin position="43"/>
        <end position="62"/>
    </location>
</feature>
<evidence type="ECO:0000256" key="2">
    <source>
        <dbReference type="ARBA" id="ARBA00022448"/>
    </source>
</evidence>
<dbReference type="EMBL" id="FMTT01000041">
    <property type="protein sequence ID" value="SCW75885.1"/>
    <property type="molecule type" value="Genomic_DNA"/>
</dbReference>
<sequence length="98" mass="10396">MLAGRSAGLSPKASSNIGLTIVSRGEFSIIMANLGKAGGLMTVLQPFAALYVLILAILGPLLTKESKLVYGLLNRWFKFDKTAAAPPDRSKAQENHPA</sequence>
<accession>A0A1G4T506</accession>
<name>A0A1G4T506_9BACL</name>
<organism evidence="4 5">
    <name type="scientific">Paenibacillus tianmuensis</name>
    <dbReference type="NCBI Taxonomy" id="624147"/>
    <lineage>
        <taxon>Bacteria</taxon>
        <taxon>Bacillati</taxon>
        <taxon>Bacillota</taxon>
        <taxon>Bacilli</taxon>
        <taxon>Bacillales</taxon>
        <taxon>Paenibacillaceae</taxon>
        <taxon>Paenibacillus</taxon>
    </lineage>
</organism>
<dbReference type="Proteomes" id="UP000198601">
    <property type="component" value="Unassembled WGS sequence"/>
</dbReference>
<keyword evidence="3" id="KW-0472">Membrane</keyword>
<keyword evidence="5" id="KW-1185">Reference proteome</keyword>
<dbReference type="STRING" id="624147.SAMN04487970_104147"/>
<keyword evidence="2" id="KW-0813">Transport</keyword>
<keyword evidence="3" id="KW-0812">Transmembrane</keyword>
<evidence type="ECO:0000313" key="5">
    <source>
        <dbReference type="Proteomes" id="UP000198601"/>
    </source>
</evidence>
<comment type="similarity">
    <text evidence="1">Belongs to the monovalent cation:proton antiporter 2 (CPA2) transporter (TC 2.A.37) family.</text>
</comment>
<proteinExistence type="inferred from homology"/>
<dbReference type="PANTHER" id="PTHR42751">
    <property type="entry name" value="SODIUM/HYDROGEN EXCHANGER FAMILY/TRKA DOMAIN PROTEIN"/>
    <property type="match status" value="1"/>
</dbReference>
<evidence type="ECO:0000256" key="3">
    <source>
        <dbReference type="SAM" id="Phobius"/>
    </source>
</evidence>
<gene>
    <name evidence="4" type="ORF">SAMN04487970_104147</name>
</gene>
<evidence type="ECO:0000256" key="1">
    <source>
        <dbReference type="ARBA" id="ARBA00005551"/>
    </source>
</evidence>
<evidence type="ECO:0000313" key="4">
    <source>
        <dbReference type="EMBL" id="SCW75885.1"/>
    </source>
</evidence>
<protein>
    <submittedName>
        <fullName evidence="4">Monovalent cation:H+ antiporter-2, CPA2 family</fullName>
    </submittedName>
</protein>